<sequence length="78" mass="8241">MYLYSAGYVRPRYPRPRRAPARVSYKCGAAGGSSALLSSFTPPSGPLSDKTGMENILSASDECWGGAKTAGERVEIAV</sequence>
<name>A0A4C1ZLI4_EUMVA</name>
<reference evidence="1 2" key="1">
    <citation type="journal article" date="2019" name="Commun. Biol.">
        <title>The bagworm genome reveals a unique fibroin gene that provides high tensile strength.</title>
        <authorList>
            <person name="Kono N."/>
            <person name="Nakamura H."/>
            <person name="Ohtoshi R."/>
            <person name="Tomita M."/>
            <person name="Numata K."/>
            <person name="Arakawa K."/>
        </authorList>
    </citation>
    <scope>NUCLEOTIDE SEQUENCE [LARGE SCALE GENOMIC DNA]</scope>
</reference>
<evidence type="ECO:0000313" key="2">
    <source>
        <dbReference type="Proteomes" id="UP000299102"/>
    </source>
</evidence>
<evidence type="ECO:0000313" key="1">
    <source>
        <dbReference type="EMBL" id="GBP87405.1"/>
    </source>
</evidence>
<organism evidence="1 2">
    <name type="scientific">Eumeta variegata</name>
    <name type="common">Bagworm moth</name>
    <name type="synonym">Eumeta japonica</name>
    <dbReference type="NCBI Taxonomy" id="151549"/>
    <lineage>
        <taxon>Eukaryota</taxon>
        <taxon>Metazoa</taxon>
        <taxon>Ecdysozoa</taxon>
        <taxon>Arthropoda</taxon>
        <taxon>Hexapoda</taxon>
        <taxon>Insecta</taxon>
        <taxon>Pterygota</taxon>
        <taxon>Neoptera</taxon>
        <taxon>Endopterygota</taxon>
        <taxon>Lepidoptera</taxon>
        <taxon>Glossata</taxon>
        <taxon>Ditrysia</taxon>
        <taxon>Tineoidea</taxon>
        <taxon>Psychidae</taxon>
        <taxon>Oiketicinae</taxon>
        <taxon>Eumeta</taxon>
    </lineage>
</organism>
<dbReference type="Proteomes" id="UP000299102">
    <property type="component" value="Unassembled WGS sequence"/>
</dbReference>
<proteinExistence type="predicted"/>
<accession>A0A4C1ZLI4</accession>
<dbReference type="AlphaFoldDB" id="A0A4C1ZLI4"/>
<comment type="caution">
    <text evidence="1">The sequence shown here is derived from an EMBL/GenBank/DDBJ whole genome shotgun (WGS) entry which is preliminary data.</text>
</comment>
<protein>
    <submittedName>
        <fullName evidence="1">Uncharacterized protein</fullName>
    </submittedName>
</protein>
<dbReference type="EMBL" id="BGZK01001857">
    <property type="protein sequence ID" value="GBP87405.1"/>
    <property type="molecule type" value="Genomic_DNA"/>
</dbReference>
<keyword evidence="2" id="KW-1185">Reference proteome</keyword>
<gene>
    <name evidence="1" type="ORF">EVAR_67567_1</name>
</gene>